<dbReference type="PROSITE" id="PS51257">
    <property type="entry name" value="PROKAR_LIPOPROTEIN"/>
    <property type="match status" value="1"/>
</dbReference>
<organism evidence="5 6">
    <name type="scientific">Chitinophaga tropicalis</name>
    <dbReference type="NCBI Taxonomy" id="2683588"/>
    <lineage>
        <taxon>Bacteria</taxon>
        <taxon>Pseudomonadati</taxon>
        <taxon>Bacteroidota</taxon>
        <taxon>Chitinophagia</taxon>
        <taxon>Chitinophagales</taxon>
        <taxon>Chitinophagaceae</taxon>
        <taxon>Chitinophaga</taxon>
    </lineage>
</organism>
<evidence type="ECO:0000313" key="5">
    <source>
        <dbReference type="EMBL" id="MVT10356.1"/>
    </source>
</evidence>
<dbReference type="RefSeq" id="WP_157307800.1">
    <property type="nucleotide sequence ID" value="NZ_WRXN01000008.1"/>
</dbReference>
<evidence type="ECO:0000256" key="1">
    <source>
        <dbReference type="SAM" id="SignalP"/>
    </source>
</evidence>
<protein>
    <submittedName>
        <fullName evidence="5">DUF4959 domain-containing protein</fullName>
    </submittedName>
</protein>
<sequence length="421" mass="46763">MKKLNYSCILYFLILSVIAGISSCSKVSDYNGPVVADKTKPDPPTNIRVSNFEGGAYIIYNIPKSQNTLYIVADYTINDSTGAKRQTKTSYYSDTTVVEGFAESKEYTITLKTVTRSNVESDPVTVKIHPETPAYLMVAESLKLESTFGGVNATARNASGQGITIVYLYNDPAYGKYVIRQQKYFDALDINYPMRGFDTLPKQFGAYVTDRWGNKSPVTYATINPVYEILLDKSKFSAYSLASDIPTQNNFPIMKIWDGIVVGSLNNNFWHSQFDPILTPKPVKPYVITFGIGQLVSLSRFVFYQRNGWDGHYWSDGEAEKFSIWGSASDVPRDAVLPEYAPVGTVLGDWINLGNFDFPAPPSGSPPSSPTQADIQWWSDGVGFELPVNSPKVKFLRFAVSKTWGGNEVAYITELTLYGGK</sequence>
<feature type="chain" id="PRO_5029723104" evidence="1">
    <location>
        <begin position="20"/>
        <end position="421"/>
    </location>
</feature>
<accession>A0A7K1U7T5</accession>
<keyword evidence="1" id="KW-0732">Signal</keyword>
<dbReference type="InterPro" id="IPR036116">
    <property type="entry name" value="FN3_sf"/>
</dbReference>
<evidence type="ECO:0000313" key="6">
    <source>
        <dbReference type="Proteomes" id="UP000461730"/>
    </source>
</evidence>
<dbReference type="AlphaFoldDB" id="A0A7K1U7T5"/>
<dbReference type="Pfam" id="PF16323">
    <property type="entry name" value="DUF4959"/>
    <property type="match status" value="1"/>
</dbReference>
<evidence type="ECO:0000259" key="2">
    <source>
        <dbReference type="Pfam" id="PF16323"/>
    </source>
</evidence>
<dbReference type="Pfam" id="PF16391">
    <property type="entry name" value="DUF5000"/>
    <property type="match status" value="1"/>
</dbReference>
<evidence type="ECO:0000259" key="3">
    <source>
        <dbReference type="Pfam" id="PF16391"/>
    </source>
</evidence>
<dbReference type="Proteomes" id="UP000461730">
    <property type="component" value="Unassembled WGS sequence"/>
</dbReference>
<gene>
    <name evidence="5" type="ORF">GO493_18935</name>
</gene>
<dbReference type="Pfam" id="PF17166">
    <property type="entry name" value="DUF5126"/>
    <property type="match status" value="1"/>
</dbReference>
<dbReference type="EMBL" id="WRXN01000008">
    <property type="protein sequence ID" value="MVT10356.1"/>
    <property type="molecule type" value="Genomic_DNA"/>
</dbReference>
<feature type="domain" description="DUF5126" evidence="4">
    <location>
        <begin position="132"/>
        <end position="234"/>
    </location>
</feature>
<reference evidence="5 6" key="1">
    <citation type="submission" date="2019-12" db="EMBL/GenBank/DDBJ databases">
        <title>Chitinophaga sp. strain ysch24 (GDMCC 1.1355), whole genome shotgun sequence.</title>
        <authorList>
            <person name="Zhang X."/>
        </authorList>
    </citation>
    <scope>NUCLEOTIDE SEQUENCE [LARGE SCALE GENOMIC DNA]</scope>
    <source>
        <strain evidence="6">ysch24</strain>
    </source>
</reference>
<evidence type="ECO:0000259" key="4">
    <source>
        <dbReference type="Pfam" id="PF17166"/>
    </source>
</evidence>
<feature type="signal peptide" evidence="1">
    <location>
        <begin position="1"/>
        <end position="19"/>
    </location>
</feature>
<keyword evidence="6" id="KW-1185">Reference proteome</keyword>
<comment type="caution">
    <text evidence="5">The sequence shown here is derived from an EMBL/GenBank/DDBJ whole genome shotgun (WGS) entry which is preliminary data.</text>
</comment>
<dbReference type="InterPro" id="IPR033431">
    <property type="entry name" value="DUF5126"/>
</dbReference>
<name>A0A7K1U7T5_9BACT</name>
<dbReference type="SUPFAM" id="SSF49265">
    <property type="entry name" value="Fibronectin type III"/>
    <property type="match status" value="1"/>
</dbReference>
<feature type="domain" description="DUF5000" evidence="3">
    <location>
        <begin position="257"/>
        <end position="419"/>
    </location>
</feature>
<feature type="domain" description="DUF4959" evidence="2">
    <location>
        <begin position="23"/>
        <end position="130"/>
    </location>
</feature>
<dbReference type="InterPro" id="IPR032164">
    <property type="entry name" value="DUF5000"/>
</dbReference>
<dbReference type="InterPro" id="IPR032527">
    <property type="entry name" value="DUF4959"/>
</dbReference>
<proteinExistence type="predicted"/>
<dbReference type="Gene3D" id="2.60.120.260">
    <property type="entry name" value="Galactose-binding domain-like"/>
    <property type="match status" value="1"/>
</dbReference>